<dbReference type="RefSeq" id="WP_046822219.1">
    <property type="nucleotide sequence ID" value="NZ_LBBT01000095.1"/>
</dbReference>
<evidence type="ECO:0000313" key="1">
    <source>
        <dbReference type="EMBL" id="KKY02213.1"/>
    </source>
</evidence>
<dbReference type="OrthoDB" id="1706352at2"/>
<dbReference type="EMBL" id="LBBT01000095">
    <property type="protein sequence ID" value="KKY02213.1"/>
    <property type="molecule type" value="Genomic_DNA"/>
</dbReference>
<dbReference type="Proteomes" id="UP000034407">
    <property type="component" value="Unassembled WGS sequence"/>
</dbReference>
<reference evidence="1 2" key="1">
    <citation type="submission" date="2015-04" db="EMBL/GenBank/DDBJ databases">
        <title>Microcin producing Clostridium sp. JC272T.</title>
        <authorList>
            <person name="Jyothsna T."/>
            <person name="Sasikala C."/>
            <person name="Ramana C."/>
        </authorList>
    </citation>
    <scope>NUCLEOTIDE SEQUENCE [LARGE SCALE GENOMIC DNA]</scope>
    <source>
        <strain evidence="1 2">JC272</strain>
    </source>
</reference>
<evidence type="ECO:0000313" key="2">
    <source>
        <dbReference type="Proteomes" id="UP000034407"/>
    </source>
</evidence>
<keyword evidence="2" id="KW-1185">Reference proteome</keyword>
<dbReference type="AlphaFoldDB" id="A0A0M3DIN5"/>
<sequence>MIFNDTNILIRKSDENFIEFNLDSGIKYKIIKKNLQEIYSEELMNGSFSFVDIYIDVDNEDNVYGILNDKLGKICSLSIEGNIKLDTIFKYDYKNFYIKFPYIKKILKEKHLIYYSINKENPLMCTLIHMYMYEDKVIKNNIDYIPYNIMSNFEVVWKDNTPTVFYLKAIKGHEELFISTYNNENFTWSNPLKVTESKESKIYLSALIDKHSNYHLVFAENNKGKYYCKYIKLRLFDDKFDILNLQTIKTNTMCLFPHLINYEDIIKIQWGEYNCVYECKSIDLGNTWSDIGIYENESSFTLRRYIYKSNYEEDKLYKFSTIFTDSEKVQNGNYRIQYSI</sequence>
<proteinExistence type="predicted"/>
<accession>A0A0M3DIN5</accession>
<organism evidence="1 2">
    <name type="scientific">Paraclostridium benzoelyticum</name>
    <dbReference type="NCBI Taxonomy" id="1629550"/>
    <lineage>
        <taxon>Bacteria</taxon>
        <taxon>Bacillati</taxon>
        <taxon>Bacillota</taxon>
        <taxon>Clostridia</taxon>
        <taxon>Peptostreptococcales</taxon>
        <taxon>Peptostreptococcaceae</taxon>
        <taxon>Paraclostridium</taxon>
    </lineage>
</organism>
<dbReference type="PATRIC" id="fig|1629550.3.peg.346"/>
<name>A0A0M3DIN5_9FIRM</name>
<protein>
    <submittedName>
        <fullName evidence="1">Uncharacterized protein</fullName>
    </submittedName>
</protein>
<comment type="caution">
    <text evidence="1">The sequence shown here is derived from an EMBL/GenBank/DDBJ whole genome shotgun (WGS) entry which is preliminary data.</text>
</comment>
<gene>
    <name evidence="1" type="ORF">VN21_04360</name>
</gene>